<dbReference type="SMART" id="SM01134">
    <property type="entry name" value="DeoRC"/>
    <property type="match status" value="1"/>
</dbReference>
<dbReference type="InterPro" id="IPR036388">
    <property type="entry name" value="WH-like_DNA-bd_sf"/>
</dbReference>
<gene>
    <name evidence="4" type="ORF">SAMN04490178_1155</name>
</gene>
<dbReference type="Gene3D" id="1.10.10.10">
    <property type="entry name" value="Winged helix-like DNA-binding domain superfamily/Winged helix DNA-binding domain"/>
    <property type="match status" value="1"/>
</dbReference>
<dbReference type="RefSeq" id="WP_245732424.1">
    <property type="nucleotide sequence ID" value="NZ_FODY01000015.1"/>
</dbReference>
<dbReference type="Pfam" id="PF00455">
    <property type="entry name" value="DeoRC"/>
    <property type="match status" value="1"/>
</dbReference>
<evidence type="ECO:0000256" key="2">
    <source>
        <dbReference type="ARBA" id="ARBA00023163"/>
    </source>
</evidence>
<dbReference type="InterPro" id="IPR001034">
    <property type="entry name" value="DeoR_HTH"/>
</dbReference>
<dbReference type="InterPro" id="IPR036390">
    <property type="entry name" value="WH_DNA-bd_sf"/>
</dbReference>
<dbReference type="PANTHER" id="PTHR30363">
    <property type="entry name" value="HTH-TYPE TRANSCRIPTIONAL REGULATOR SRLR-RELATED"/>
    <property type="match status" value="1"/>
</dbReference>
<feature type="domain" description="HTH deoR-type" evidence="3">
    <location>
        <begin position="1"/>
        <end position="49"/>
    </location>
</feature>
<dbReference type="STRING" id="112903.SAMN04490178_1155"/>
<evidence type="ECO:0000313" key="5">
    <source>
        <dbReference type="Proteomes" id="UP000198847"/>
    </source>
</evidence>
<dbReference type="Pfam" id="PF08220">
    <property type="entry name" value="HTH_DeoR"/>
    <property type="match status" value="1"/>
</dbReference>
<dbReference type="SUPFAM" id="SSF100950">
    <property type="entry name" value="NagB/RpiA/CoA transferase-like"/>
    <property type="match status" value="1"/>
</dbReference>
<keyword evidence="5" id="KW-1185">Reference proteome</keyword>
<protein>
    <submittedName>
        <fullName evidence="4">Transcriptional regulator, DeoR family</fullName>
    </submittedName>
</protein>
<dbReference type="InterPro" id="IPR050313">
    <property type="entry name" value="Carb_Metab_HTH_regulators"/>
</dbReference>
<proteinExistence type="predicted"/>
<accession>A0A1H8WBS9</accession>
<dbReference type="SUPFAM" id="SSF46785">
    <property type="entry name" value="Winged helix' DNA-binding domain"/>
    <property type="match status" value="1"/>
</dbReference>
<dbReference type="GO" id="GO:0003700">
    <property type="term" value="F:DNA-binding transcription factor activity"/>
    <property type="evidence" value="ECO:0007669"/>
    <property type="project" value="InterPro"/>
</dbReference>
<organism evidence="4 5">
    <name type="scientific">Propionispora vibrioides</name>
    <dbReference type="NCBI Taxonomy" id="112903"/>
    <lineage>
        <taxon>Bacteria</taxon>
        <taxon>Bacillati</taxon>
        <taxon>Bacillota</taxon>
        <taxon>Negativicutes</taxon>
        <taxon>Selenomonadales</taxon>
        <taxon>Sporomusaceae</taxon>
        <taxon>Propionispora</taxon>
    </lineage>
</organism>
<dbReference type="PANTHER" id="PTHR30363:SF44">
    <property type="entry name" value="AGA OPERON TRANSCRIPTIONAL REPRESSOR-RELATED"/>
    <property type="match status" value="1"/>
</dbReference>
<dbReference type="InterPro" id="IPR014036">
    <property type="entry name" value="DeoR-like_C"/>
</dbReference>
<evidence type="ECO:0000313" key="4">
    <source>
        <dbReference type="EMBL" id="SEP24598.1"/>
    </source>
</evidence>
<dbReference type="EMBL" id="FODY01000015">
    <property type="protein sequence ID" value="SEP24598.1"/>
    <property type="molecule type" value="Genomic_DNA"/>
</dbReference>
<dbReference type="AlphaFoldDB" id="A0A1H8WBS9"/>
<dbReference type="SMART" id="SM00420">
    <property type="entry name" value="HTH_DEOR"/>
    <property type="match status" value="1"/>
</dbReference>
<name>A0A1H8WBS9_9FIRM</name>
<sequence length="244" mass="26535">MLEELQKNKSVSISKLAAQLDVSSVTIRRDLNRLAEQGIVTLLHGGAVLNEGTAAITSVMVREKRLLTEKSHIAAFCAELIKEGNSVYIDCGSTPKSIAEAVMDKKNIVVLSHSLAVMNVLANAKDIQLISVPGVYIAAKKGFYGQLALEFISNFQLDIAFLGVGGLNLESGLTGPDIDDAQIKKVLIKKAKKKVIAVDHTKIGKEYFVKACDISDVDMLVTDKQADLHMIEKIRRMGVEVFLV</sequence>
<keyword evidence="2" id="KW-0804">Transcription</keyword>
<dbReference type="InterPro" id="IPR037171">
    <property type="entry name" value="NagB/RpiA_transferase-like"/>
</dbReference>
<evidence type="ECO:0000259" key="3">
    <source>
        <dbReference type="PROSITE" id="PS51000"/>
    </source>
</evidence>
<dbReference type="PRINTS" id="PR00037">
    <property type="entry name" value="HTHLACR"/>
</dbReference>
<evidence type="ECO:0000256" key="1">
    <source>
        <dbReference type="ARBA" id="ARBA00023015"/>
    </source>
</evidence>
<keyword evidence="1" id="KW-0805">Transcription regulation</keyword>
<dbReference type="PROSITE" id="PS51000">
    <property type="entry name" value="HTH_DEOR_2"/>
    <property type="match status" value="1"/>
</dbReference>
<reference evidence="4 5" key="1">
    <citation type="submission" date="2016-10" db="EMBL/GenBank/DDBJ databases">
        <authorList>
            <person name="de Groot N.N."/>
        </authorList>
    </citation>
    <scope>NUCLEOTIDE SEQUENCE [LARGE SCALE GENOMIC DNA]</scope>
    <source>
        <strain evidence="4 5">DSM 13305</strain>
    </source>
</reference>
<dbReference type="Proteomes" id="UP000198847">
    <property type="component" value="Unassembled WGS sequence"/>
</dbReference>
<dbReference type="Gene3D" id="3.40.50.1360">
    <property type="match status" value="1"/>
</dbReference>